<dbReference type="GO" id="GO:0006325">
    <property type="term" value="P:chromatin organization"/>
    <property type="evidence" value="ECO:0007669"/>
    <property type="project" value="UniProtKB-KW"/>
</dbReference>
<dbReference type="GO" id="GO:0045202">
    <property type="term" value="C:synapse"/>
    <property type="evidence" value="ECO:0007669"/>
    <property type="project" value="TreeGrafter"/>
</dbReference>
<dbReference type="PROSITE" id="PS51293">
    <property type="entry name" value="SANT"/>
    <property type="match status" value="1"/>
</dbReference>
<dbReference type="PROSITE" id="PS50090">
    <property type="entry name" value="MYB_LIKE"/>
    <property type="match status" value="1"/>
</dbReference>
<feature type="compositionally biased region" description="Pro residues" evidence="8">
    <location>
        <begin position="1072"/>
        <end position="1142"/>
    </location>
</feature>
<feature type="compositionally biased region" description="Polar residues" evidence="8">
    <location>
        <begin position="406"/>
        <end position="433"/>
    </location>
</feature>
<feature type="compositionally biased region" description="Basic and acidic residues" evidence="8">
    <location>
        <begin position="891"/>
        <end position="912"/>
    </location>
</feature>
<dbReference type="Pfam" id="PF16498">
    <property type="entry name" value="SWIRM-assoc_3"/>
    <property type="match status" value="1"/>
</dbReference>
<evidence type="ECO:0000256" key="7">
    <source>
        <dbReference type="SAM" id="Coils"/>
    </source>
</evidence>
<dbReference type="GO" id="GO:0008587">
    <property type="term" value="P:imaginal disc-derived wing margin morphogenesis"/>
    <property type="evidence" value="ECO:0007669"/>
    <property type="project" value="EnsemblMetazoa"/>
</dbReference>
<dbReference type="PhylomeDB" id="B3M3A1"/>
<evidence type="ECO:0000256" key="6">
    <source>
        <dbReference type="ARBA" id="ARBA00049655"/>
    </source>
</evidence>
<feature type="compositionally biased region" description="Low complexity" evidence="8">
    <location>
        <begin position="1148"/>
        <end position="1210"/>
    </location>
</feature>
<feature type="region of interest" description="Disordered" evidence="8">
    <location>
        <begin position="268"/>
        <end position="443"/>
    </location>
</feature>
<keyword evidence="7" id="KW-0175">Coiled coil</keyword>
<evidence type="ECO:0000256" key="1">
    <source>
        <dbReference type="ARBA" id="ARBA00004123"/>
    </source>
</evidence>
<dbReference type="InterPro" id="IPR036420">
    <property type="entry name" value="BRCT_dom_sf"/>
</dbReference>
<dbReference type="HOGENOM" id="CLU_004447_0_1_1"/>
<keyword evidence="3" id="KW-0805">Transcription regulation</keyword>
<feature type="compositionally biased region" description="Basic and acidic residues" evidence="8">
    <location>
        <begin position="858"/>
        <end position="878"/>
    </location>
</feature>
<dbReference type="EMBL" id="CH902617">
    <property type="protein sequence ID" value="EDV43562.1"/>
    <property type="molecule type" value="Genomic_DNA"/>
</dbReference>
<dbReference type="KEGG" id="dan:6499261"/>
<dbReference type="SMART" id="SM00717">
    <property type="entry name" value="SANT"/>
    <property type="match status" value="1"/>
</dbReference>
<evidence type="ECO:0000256" key="3">
    <source>
        <dbReference type="ARBA" id="ARBA00023015"/>
    </source>
</evidence>
<dbReference type="InterPro" id="IPR049898">
    <property type="entry name" value="MARR_BRCT_CHROMO"/>
</dbReference>
<gene>
    <name evidence="13" type="primary">Dana\GF16465</name>
    <name evidence="13" type="synonym">dana_GLEANR_17734</name>
    <name evidence="13" type="ORF">GF16465</name>
</gene>
<dbReference type="GeneID" id="6499261"/>
<dbReference type="Proteomes" id="UP000007801">
    <property type="component" value="Unassembled WGS sequence"/>
</dbReference>
<dbReference type="InterPro" id="IPR032448">
    <property type="entry name" value="SWIRM-assoc"/>
</dbReference>
<sequence length="1210" mass="131750">MNTLGPKKDGSPNIDFFQSPETLQGFESIRQWLQKNCKKYLAHSSEPITKESLAQLLIQFLQYVEAKLGKNSAEPPATRIPMRCFLDFKSGGGLCIIFSTMFRFRAEQRGKKFDFSIGKNPSRKDPNIQLLIEIEQALVEADLYRIPYIYIRPEIEKVFESRLREILDNRRVEIVTDEEDATHIVYPIVDPHPDEYARPIFKRGGHVMLHWYYFPESYDSWAVNNFDLPENIPENPESPAERWRVSASWILDLEQYNEWMAEEDYEVDEQGKKKTHKQRMSIDDIMSFGDEKKKPAASSGGKQKRRRSPSPSASASTSKPGKRKRSPAVVHKKSRNDDDDEDLTRDLDDPPAEPNVQEVHKANAALQSTASPAPGGKSRGDNDMMPIKGGTMTDLDDEMTGGSAAQAMSTGDGDNSQTGKTSDNSNTQEFSSSAKEDMEDNVTEQTHHIIVPSYSAWFDYNSIHVIEKRAMPEFFNSKNKSKTPEIYMAYRNFMIDTYRLNPTEYLTSTACRRNLAGDVCAIMRVHAFLEQWGLINYQIDADLRPTPMGPPPTSHFHILSDTPSGLQAINPQKTQQPSAAKTLLDLDKKPLGKDAELVDKIKTETLENGAAGGLSSGVSQFGLKLDQYAKKPAAMRNRTAASMAREWTDQETLLLLEGLEMHKDDWNKVCEHVGSRTQDECILHFLRLPIEDPYLEDDGGFLGPLGCQPIPFSKSGNPIMSTVAFLASVVDPRVAAAAAKAAMEEFAAIKDEVPATIMDNHMKNVEKASAGGKFNPNFGLANSGIAGTGNDKEEEEGKEGSGSTPAAGADEEMKDLNKKDDDAKPKDKTKSDKTNTNTDSNSSSTSSSATGNTTNNTDNKKKESSDKSATKPATDKSNKSSPTDPAAGGDVDIKTEDSSGDGEAKDGAEPKEAPVSGTGSGAGAPAKEGAFSENNMQTAAAAALASAAVKAKHLAALEERKIKSLVALLVETQMKKLEIKLRHFEELEATMEREREGLEYQRQQLITERQQFHLEQLKAAEFRARQQAHHRLQQELQGQAAAAGGMILQQQQQQQQLPQAQQQLPPQQQVLPPHPHPHQVPPHPHPHQAPVPPQSQPLPGPVQHQPLPPHIVGPVAPPPNGAPFAAPPIVPAGCPPSGPGTPLPTNDQSGAVPAAAASQSQAPTPMDTTPPSSSPAAEPTGAPPGSALPPAGSIPPASAPSAAAPGAPPS</sequence>
<evidence type="ECO:0000256" key="4">
    <source>
        <dbReference type="ARBA" id="ARBA00023163"/>
    </source>
</evidence>
<evidence type="ECO:0000259" key="11">
    <source>
        <dbReference type="PROSITE" id="PS51293"/>
    </source>
</evidence>
<feature type="domain" description="SWIRM" evidence="10">
    <location>
        <begin position="449"/>
        <end position="546"/>
    </location>
</feature>
<feature type="domain" description="Chromo" evidence="12">
    <location>
        <begin position="2"/>
        <end position="282"/>
    </location>
</feature>
<dbReference type="Pfam" id="PF00249">
    <property type="entry name" value="Myb_DNA-binding"/>
    <property type="match status" value="1"/>
</dbReference>
<evidence type="ECO:0000256" key="2">
    <source>
        <dbReference type="ARBA" id="ARBA00022853"/>
    </source>
</evidence>
<dbReference type="SMR" id="B3M3A1"/>
<dbReference type="GO" id="GO:0007406">
    <property type="term" value="P:negative regulation of neuroblast proliferation"/>
    <property type="evidence" value="ECO:0007669"/>
    <property type="project" value="EnsemblMetazoa"/>
</dbReference>
<evidence type="ECO:0000259" key="12">
    <source>
        <dbReference type="PROSITE" id="PS52032"/>
    </source>
</evidence>
<dbReference type="GO" id="GO:0006357">
    <property type="term" value="P:regulation of transcription by RNA polymerase II"/>
    <property type="evidence" value="ECO:0007669"/>
    <property type="project" value="EnsemblMetazoa"/>
</dbReference>
<dbReference type="SUPFAM" id="SSF46689">
    <property type="entry name" value="Homeodomain-like"/>
    <property type="match status" value="2"/>
</dbReference>
<name>B3M3A1_DROAN</name>
<accession>B3M3A1</accession>
<dbReference type="InterPro" id="IPR007526">
    <property type="entry name" value="SWIRM"/>
</dbReference>
<dbReference type="InterPro" id="IPR032450">
    <property type="entry name" value="SMARCC_N"/>
</dbReference>
<dbReference type="GO" id="GO:0045088">
    <property type="term" value="P:regulation of innate immune response"/>
    <property type="evidence" value="ECO:0007669"/>
    <property type="project" value="EnsemblMetazoa"/>
</dbReference>
<dbReference type="InterPro" id="IPR036388">
    <property type="entry name" value="WH-like_DNA-bd_sf"/>
</dbReference>
<keyword evidence="14" id="KW-1185">Reference proteome</keyword>
<dbReference type="CTD" id="41942"/>
<dbReference type="FunFam" id="1.10.10.10:FF:000020">
    <property type="entry name" value="SWI/SNF complex subunit SMARCC2 isoform c"/>
    <property type="match status" value="1"/>
</dbReference>
<dbReference type="InterPro" id="IPR009057">
    <property type="entry name" value="Homeodomain-like_sf"/>
</dbReference>
<comment type="subcellular location">
    <subcellularLocation>
        <location evidence="1">Nucleus</location>
    </subcellularLocation>
</comment>
<dbReference type="FunFam" id="1.10.10.60:FF:000014">
    <property type="entry name" value="SWI/SNF complex subunit SMARCC2 isoform C"/>
    <property type="match status" value="1"/>
</dbReference>
<protein>
    <submittedName>
        <fullName evidence="13">Uncharacterized protein, isoform A</fullName>
    </submittedName>
</protein>
<dbReference type="Gene3D" id="1.10.10.60">
    <property type="entry name" value="Homeodomain-like"/>
    <property type="match status" value="1"/>
</dbReference>
<keyword evidence="5" id="KW-0539">Nucleus</keyword>
<keyword evidence="4" id="KW-0804">Transcription</keyword>
<dbReference type="PANTHER" id="PTHR15381:SF1">
    <property type="entry name" value="CHONDROITIN SULFATE PROTEOGLYCAN 5"/>
    <property type="match status" value="1"/>
</dbReference>
<dbReference type="OMA" id="KGGTIMD"/>
<dbReference type="PROSITE" id="PS50934">
    <property type="entry name" value="SWIRM"/>
    <property type="match status" value="1"/>
</dbReference>
<keyword evidence="2" id="KW-0156">Chromatin regulator</keyword>
<feature type="compositionally biased region" description="Low complexity" evidence="8">
    <location>
        <begin position="309"/>
        <end position="319"/>
    </location>
</feature>
<evidence type="ECO:0000256" key="5">
    <source>
        <dbReference type="ARBA" id="ARBA00023242"/>
    </source>
</evidence>
<evidence type="ECO:0000259" key="9">
    <source>
        <dbReference type="PROSITE" id="PS50090"/>
    </source>
</evidence>
<feature type="compositionally biased region" description="Basic and acidic residues" evidence="8">
    <location>
        <begin position="814"/>
        <end position="833"/>
    </location>
</feature>
<evidence type="ECO:0000259" key="10">
    <source>
        <dbReference type="PROSITE" id="PS50934"/>
    </source>
</evidence>
<comment type="similarity">
    <text evidence="6">Belongs to the SMARCC family.</text>
</comment>
<dbReference type="OrthoDB" id="118550at2759"/>
<feature type="coiled-coil region" evidence="7">
    <location>
        <begin position="974"/>
        <end position="1004"/>
    </location>
</feature>
<feature type="region of interest" description="Disordered" evidence="8">
    <location>
        <begin position="1047"/>
        <end position="1210"/>
    </location>
</feature>
<dbReference type="InterPro" id="IPR032451">
    <property type="entry name" value="SMARCC_C"/>
</dbReference>
<feature type="domain" description="Myb-like" evidence="9">
    <location>
        <begin position="647"/>
        <end position="689"/>
    </location>
</feature>
<proteinExistence type="inferred from homology"/>
<evidence type="ECO:0000256" key="8">
    <source>
        <dbReference type="SAM" id="MobiDB-lite"/>
    </source>
</evidence>
<dbReference type="AlphaFoldDB" id="B3M3A1"/>
<dbReference type="GO" id="GO:2000134">
    <property type="term" value="P:negative regulation of G1/S transition of mitotic cell cycle"/>
    <property type="evidence" value="ECO:0007669"/>
    <property type="project" value="EnsemblMetazoa"/>
</dbReference>
<dbReference type="Pfam" id="PF16496">
    <property type="entry name" value="SWIRM-assoc_2"/>
    <property type="match status" value="1"/>
</dbReference>
<dbReference type="GO" id="GO:0007474">
    <property type="term" value="P:imaginal disc-derived wing vein specification"/>
    <property type="evidence" value="ECO:0007669"/>
    <property type="project" value="EnsemblMetazoa"/>
</dbReference>
<dbReference type="GO" id="GO:0045893">
    <property type="term" value="P:positive regulation of DNA-templated transcription"/>
    <property type="evidence" value="ECO:0007669"/>
    <property type="project" value="EnsemblMetazoa"/>
</dbReference>
<dbReference type="PANTHER" id="PTHR15381">
    <property type="entry name" value="CHONDROITIN SULFATE PROTEOGLYCAN 5 -RELATED"/>
    <property type="match status" value="1"/>
</dbReference>
<dbReference type="GO" id="GO:0008586">
    <property type="term" value="P:imaginal disc-derived wing vein morphogenesis"/>
    <property type="evidence" value="ECO:0007669"/>
    <property type="project" value="EnsemblMetazoa"/>
</dbReference>
<feature type="region of interest" description="Disordered" evidence="8">
    <location>
        <begin position="768"/>
        <end position="930"/>
    </location>
</feature>
<dbReference type="InterPro" id="IPR017884">
    <property type="entry name" value="SANT_dom"/>
</dbReference>
<feature type="compositionally biased region" description="Low complexity" evidence="8">
    <location>
        <begin position="1047"/>
        <end position="1071"/>
    </location>
</feature>
<dbReference type="STRING" id="7217.B3M3A1"/>
<dbReference type="Pfam" id="PF04433">
    <property type="entry name" value="SWIRM"/>
    <property type="match status" value="1"/>
</dbReference>
<dbReference type="PROSITE" id="PS52032">
    <property type="entry name" value="MARR_BRCT_CHROMO"/>
    <property type="match status" value="1"/>
</dbReference>
<dbReference type="GO" id="GO:0016514">
    <property type="term" value="C:SWI/SNF complex"/>
    <property type="evidence" value="ECO:0007669"/>
    <property type="project" value="UniProtKB-ARBA"/>
</dbReference>
<feature type="domain" description="SANT" evidence="11">
    <location>
        <begin position="642"/>
        <end position="693"/>
    </location>
</feature>
<evidence type="ECO:0000313" key="13">
    <source>
        <dbReference type="EMBL" id="EDV43562.1"/>
    </source>
</evidence>
<organism evidence="13 14">
    <name type="scientific">Drosophila ananassae</name>
    <name type="common">Fruit fly</name>
    <dbReference type="NCBI Taxonomy" id="7217"/>
    <lineage>
        <taxon>Eukaryota</taxon>
        <taxon>Metazoa</taxon>
        <taxon>Ecdysozoa</taxon>
        <taxon>Arthropoda</taxon>
        <taxon>Hexapoda</taxon>
        <taxon>Insecta</taxon>
        <taxon>Pterygota</taxon>
        <taxon>Neoptera</taxon>
        <taxon>Endopterygota</taxon>
        <taxon>Diptera</taxon>
        <taxon>Brachycera</taxon>
        <taxon>Muscomorpha</taxon>
        <taxon>Ephydroidea</taxon>
        <taxon>Drosophilidae</taxon>
        <taxon>Drosophila</taxon>
        <taxon>Sophophora</taxon>
    </lineage>
</organism>
<dbReference type="eggNOG" id="KOG1279">
    <property type="taxonomic scope" value="Eukaryota"/>
</dbReference>
<dbReference type="Pfam" id="PF16495">
    <property type="entry name" value="SWIRM-assoc_1"/>
    <property type="match status" value="1"/>
</dbReference>
<dbReference type="GO" id="GO:0035060">
    <property type="term" value="C:brahma complex"/>
    <property type="evidence" value="ECO:0007669"/>
    <property type="project" value="EnsemblMetazoa"/>
</dbReference>
<feature type="compositionally biased region" description="Basic residues" evidence="8">
    <location>
        <begin position="320"/>
        <end position="334"/>
    </location>
</feature>
<feature type="compositionally biased region" description="Low complexity" evidence="8">
    <location>
        <begin position="834"/>
        <end position="857"/>
    </location>
</feature>
<dbReference type="InterPro" id="IPR001005">
    <property type="entry name" value="SANT/Myb"/>
</dbReference>
<dbReference type="SUPFAM" id="SSF52113">
    <property type="entry name" value="BRCT domain"/>
    <property type="match status" value="1"/>
</dbReference>
<dbReference type="GO" id="GO:0048858">
    <property type="term" value="P:cell projection morphogenesis"/>
    <property type="evidence" value="ECO:0007669"/>
    <property type="project" value="TreeGrafter"/>
</dbReference>
<reference evidence="13 14" key="1">
    <citation type="journal article" date="2007" name="Nature">
        <title>Evolution of genes and genomes on the Drosophila phylogeny.</title>
        <authorList>
            <consortium name="Drosophila 12 Genomes Consortium"/>
            <person name="Clark A.G."/>
            <person name="Eisen M.B."/>
            <person name="Smith D.R."/>
            <person name="Bergman C.M."/>
            <person name="Oliver B."/>
            <person name="Markow T.A."/>
            <person name="Kaufman T.C."/>
            <person name="Kellis M."/>
            <person name="Gelbart W."/>
            <person name="Iyer V.N."/>
            <person name="Pollard D.A."/>
            <person name="Sackton T.B."/>
            <person name="Larracuente A.M."/>
            <person name="Singh N.D."/>
            <person name="Abad J.P."/>
            <person name="Abt D.N."/>
            <person name="Adryan B."/>
            <person name="Aguade M."/>
            <person name="Akashi H."/>
            <person name="Anderson W.W."/>
            <person name="Aquadro C.F."/>
            <person name="Ardell D.H."/>
            <person name="Arguello R."/>
            <person name="Artieri C.G."/>
            <person name="Barbash D.A."/>
            <person name="Barker D."/>
            <person name="Barsanti P."/>
            <person name="Batterham P."/>
            <person name="Batzoglou S."/>
            <person name="Begun D."/>
            <person name="Bhutkar A."/>
            <person name="Blanco E."/>
            <person name="Bosak S.A."/>
            <person name="Bradley R.K."/>
            <person name="Brand A.D."/>
            <person name="Brent M.R."/>
            <person name="Brooks A.N."/>
            <person name="Brown R.H."/>
            <person name="Butlin R.K."/>
            <person name="Caggese C."/>
            <person name="Calvi B.R."/>
            <person name="Bernardo de Carvalho A."/>
            <person name="Caspi A."/>
            <person name="Castrezana S."/>
            <person name="Celniker S.E."/>
            <person name="Chang J.L."/>
            <person name="Chapple C."/>
            <person name="Chatterji S."/>
            <person name="Chinwalla A."/>
            <person name="Civetta A."/>
            <person name="Clifton S.W."/>
            <person name="Comeron J.M."/>
            <person name="Costello J.C."/>
            <person name="Coyne J.A."/>
            <person name="Daub J."/>
            <person name="David R.G."/>
            <person name="Delcher A.L."/>
            <person name="Delehaunty K."/>
            <person name="Do C.B."/>
            <person name="Ebling H."/>
            <person name="Edwards K."/>
            <person name="Eickbush T."/>
            <person name="Evans J.D."/>
            <person name="Filipski A."/>
            <person name="Findeiss S."/>
            <person name="Freyhult E."/>
            <person name="Fulton L."/>
            <person name="Fulton R."/>
            <person name="Garcia A.C."/>
            <person name="Gardiner A."/>
            <person name="Garfield D.A."/>
            <person name="Garvin B.E."/>
            <person name="Gibson G."/>
            <person name="Gilbert D."/>
            <person name="Gnerre S."/>
            <person name="Godfrey J."/>
            <person name="Good R."/>
            <person name="Gotea V."/>
            <person name="Gravely B."/>
            <person name="Greenberg A.J."/>
            <person name="Griffiths-Jones S."/>
            <person name="Gross S."/>
            <person name="Guigo R."/>
            <person name="Gustafson E.A."/>
            <person name="Haerty W."/>
            <person name="Hahn M.W."/>
            <person name="Halligan D.L."/>
            <person name="Halpern A.L."/>
            <person name="Halter G.M."/>
            <person name="Han M.V."/>
            <person name="Heger A."/>
            <person name="Hillier L."/>
            <person name="Hinrichs A.S."/>
            <person name="Holmes I."/>
            <person name="Hoskins R.A."/>
            <person name="Hubisz M.J."/>
            <person name="Hultmark D."/>
            <person name="Huntley M.A."/>
            <person name="Jaffe D.B."/>
            <person name="Jagadeeshan S."/>
            <person name="Jeck W.R."/>
            <person name="Johnson J."/>
            <person name="Jones C.D."/>
            <person name="Jordan W.C."/>
            <person name="Karpen G.H."/>
            <person name="Kataoka E."/>
            <person name="Keightley P.D."/>
            <person name="Kheradpour P."/>
            <person name="Kirkness E.F."/>
            <person name="Koerich L.B."/>
            <person name="Kristiansen K."/>
            <person name="Kudrna D."/>
            <person name="Kulathinal R.J."/>
            <person name="Kumar S."/>
            <person name="Kwok R."/>
            <person name="Lander E."/>
            <person name="Langley C.H."/>
            <person name="Lapoint R."/>
            <person name="Lazzaro B.P."/>
            <person name="Lee S.J."/>
            <person name="Levesque L."/>
            <person name="Li R."/>
            <person name="Lin C.F."/>
            <person name="Lin M.F."/>
            <person name="Lindblad-Toh K."/>
            <person name="Llopart A."/>
            <person name="Long M."/>
            <person name="Low L."/>
            <person name="Lozovsky E."/>
            <person name="Lu J."/>
            <person name="Luo M."/>
            <person name="Machado C.A."/>
            <person name="Makalowski W."/>
            <person name="Marzo M."/>
            <person name="Matsuda M."/>
            <person name="Matzkin L."/>
            <person name="McAllister B."/>
            <person name="McBride C.S."/>
            <person name="McKernan B."/>
            <person name="McKernan K."/>
            <person name="Mendez-Lago M."/>
            <person name="Minx P."/>
            <person name="Mollenhauer M.U."/>
            <person name="Montooth K."/>
            <person name="Mount S.M."/>
            <person name="Mu X."/>
            <person name="Myers E."/>
            <person name="Negre B."/>
            <person name="Newfeld S."/>
            <person name="Nielsen R."/>
            <person name="Noor M.A."/>
            <person name="O'Grady P."/>
            <person name="Pachter L."/>
            <person name="Papaceit M."/>
            <person name="Parisi M.J."/>
            <person name="Parisi M."/>
            <person name="Parts L."/>
            <person name="Pedersen J.S."/>
            <person name="Pesole G."/>
            <person name="Phillippy A.M."/>
            <person name="Ponting C.P."/>
            <person name="Pop M."/>
            <person name="Porcelli D."/>
            <person name="Powell J.R."/>
            <person name="Prohaska S."/>
            <person name="Pruitt K."/>
            <person name="Puig M."/>
            <person name="Quesneville H."/>
            <person name="Ram K.R."/>
            <person name="Rand D."/>
            <person name="Rasmussen M.D."/>
            <person name="Reed L.K."/>
            <person name="Reenan R."/>
            <person name="Reily A."/>
            <person name="Remington K.A."/>
            <person name="Rieger T.T."/>
            <person name="Ritchie M.G."/>
            <person name="Robin C."/>
            <person name="Rogers Y.H."/>
            <person name="Rohde C."/>
            <person name="Rozas J."/>
            <person name="Rubenfield M.J."/>
            <person name="Ruiz A."/>
            <person name="Russo S."/>
            <person name="Salzberg S.L."/>
            <person name="Sanchez-Gracia A."/>
            <person name="Saranga D.J."/>
            <person name="Sato H."/>
            <person name="Schaeffer S.W."/>
            <person name="Schatz M.C."/>
            <person name="Schlenke T."/>
            <person name="Schwartz R."/>
            <person name="Segarra C."/>
            <person name="Singh R.S."/>
            <person name="Sirot L."/>
            <person name="Sirota M."/>
            <person name="Sisneros N.B."/>
            <person name="Smith C.D."/>
            <person name="Smith T.F."/>
            <person name="Spieth J."/>
            <person name="Stage D.E."/>
            <person name="Stark A."/>
            <person name="Stephan W."/>
            <person name="Strausberg R.L."/>
            <person name="Strempel S."/>
            <person name="Sturgill D."/>
            <person name="Sutton G."/>
            <person name="Sutton G.G."/>
            <person name="Tao W."/>
            <person name="Teichmann S."/>
            <person name="Tobari Y.N."/>
            <person name="Tomimura Y."/>
            <person name="Tsolas J.M."/>
            <person name="Valente V.L."/>
            <person name="Venter E."/>
            <person name="Venter J.C."/>
            <person name="Vicario S."/>
            <person name="Vieira F.G."/>
            <person name="Vilella A.J."/>
            <person name="Villasante A."/>
            <person name="Walenz B."/>
            <person name="Wang J."/>
            <person name="Wasserman M."/>
            <person name="Watts T."/>
            <person name="Wilson D."/>
            <person name="Wilson R.K."/>
            <person name="Wing R.A."/>
            <person name="Wolfner M.F."/>
            <person name="Wong A."/>
            <person name="Wong G.K."/>
            <person name="Wu C.I."/>
            <person name="Wu G."/>
            <person name="Yamamoto D."/>
            <person name="Yang H.P."/>
            <person name="Yang S.P."/>
            <person name="Yorke J.A."/>
            <person name="Yoshida K."/>
            <person name="Zdobnov E."/>
            <person name="Zhang P."/>
            <person name="Zhang Y."/>
            <person name="Zimin A.V."/>
            <person name="Baldwin J."/>
            <person name="Abdouelleil A."/>
            <person name="Abdulkadir J."/>
            <person name="Abebe A."/>
            <person name="Abera B."/>
            <person name="Abreu J."/>
            <person name="Acer S.C."/>
            <person name="Aftuck L."/>
            <person name="Alexander A."/>
            <person name="An P."/>
            <person name="Anderson E."/>
            <person name="Anderson S."/>
            <person name="Arachi H."/>
            <person name="Azer M."/>
            <person name="Bachantsang P."/>
            <person name="Barry A."/>
            <person name="Bayul T."/>
            <person name="Berlin A."/>
            <person name="Bessette D."/>
            <person name="Bloom T."/>
            <person name="Blye J."/>
            <person name="Boguslavskiy L."/>
            <person name="Bonnet C."/>
            <person name="Boukhgalter B."/>
            <person name="Bourzgui I."/>
            <person name="Brown A."/>
            <person name="Cahill P."/>
            <person name="Channer S."/>
            <person name="Cheshatsang Y."/>
            <person name="Chuda L."/>
            <person name="Citroen M."/>
            <person name="Collymore A."/>
            <person name="Cooke P."/>
            <person name="Costello M."/>
            <person name="D'Aco K."/>
            <person name="Daza R."/>
            <person name="De Haan G."/>
            <person name="DeGray S."/>
            <person name="DeMaso C."/>
            <person name="Dhargay N."/>
            <person name="Dooley K."/>
            <person name="Dooley E."/>
            <person name="Doricent M."/>
            <person name="Dorje P."/>
            <person name="Dorjee K."/>
            <person name="Dupes A."/>
            <person name="Elong R."/>
            <person name="Falk J."/>
            <person name="Farina A."/>
            <person name="Faro S."/>
            <person name="Ferguson D."/>
            <person name="Fisher S."/>
            <person name="Foley C.D."/>
            <person name="Franke A."/>
            <person name="Friedrich D."/>
            <person name="Gadbois L."/>
            <person name="Gearin G."/>
            <person name="Gearin C.R."/>
            <person name="Giannoukos G."/>
            <person name="Goode T."/>
            <person name="Graham J."/>
            <person name="Grandbois E."/>
            <person name="Grewal S."/>
            <person name="Gyaltsen K."/>
            <person name="Hafez N."/>
            <person name="Hagos B."/>
            <person name="Hall J."/>
            <person name="Henson C."/>
            <person name="Hollinger A."/>
            <person name="Honan T."/>
            <person name="Huard M.D."/>
            <person name="Hughes L."/>
            <person name="Hurhula B."/>
            <person name="Husby M.E."/>
            <person name="Kamat A."/>
            <person name="Kanga B."/>
            <person name="Kashin S."/>
            <person name="Khazanovich D."/>
            <person name="Kisner P."/>
            <person name="Lance K."/>
            <person name="Lara M."/>
            <person name="Lee W."/>
            <person name="Lennon N."/>
            <person name="Letendre F."/>
            <person name="LeVine R."/>
            <person name="Lipovsky A."/>
            <person name="Liu X."/>
            <person name="Liu J."/>
            <person name="Liu S."/>
            <person name="Lokyitsang T."/>
            <person name="Lokyitsang Y."/>
            <person name="Lubonja R."/>
            <person name="Lui A."/>
            <person name="MacDonald P."/>
            <person name="Magnisalis V."/>
            <person name="Maru K."/>
            <person name="Matthews C."/>
            <person name="McCusker W."/>
            <person name="McDonough S."/>
            <person name="Mehta T."/>
            <person name="Meldrim J."/>
            <person name="Meneus L."/>
            <person name="Mihai O."/>
            <person name="Mihalev A."/>
            <person name="Mihova T."/>
            <person name="Mittelman R."/>
            <person name="Mlenga V."/>
            <person name="Montmayeur A."/>
            <person name="Mulrain L."/>
            <person name="Navidi A."/>
            <person name="Naylor J."/>
            <person name="Negash T."/>
            <person name="Nguyen T."/>
            <person name="Nguyen N."/>
            <person name="Nicol R."/>
            <person name="Norbu C."/>
            <person name="Norbu N."/>
            <person name="Novod N."/>
            <person name="O'Neill B."/>
            <person name="Osman S."/>
            <person name="Markiewicz E."/>
            <person name="Oyono O.L."/>
            <person name="Patti C."/>
            <person name="Phunkhang P."/>
            <person name="Pierre F."/>
            <person name="Priest M."/>
            <person name="Raghuraman S."/>
            <person name="Rege F."/>
            <person name="Reyes R."/>
            <person name="Rise C."/>
            <person name="Rogov P."/>
            <person name="Ross K."/>
            <person name="Ryan E."/>
            <person name="Settipalli S."/>
            <person name="Shea T."/>
            <person name="Sherpa N."/>
            <person name="Shi L."/>
            <person name="Shih D."/>
            <person name="Sparrow T."/>
            <person name="Spaulding J."/>
            <person name="Stalker J."/>
            <person name="Stange-Thomann N."/>
            <person name="Stavropoulos S."/>
            <person name="Stone C."/>
            <person name="Strader C."/>
            <person name="Tesfaye S."/>
            <person name="Thomson T."/>
            <person name="Thoulutsang Y."/>
            <person name="Thoulutsang D."/>
            <person name="Topham K."/>
            <person name="Topping I."/>
            <person name="Tsamla T."/>
            <person name="Vassiliev H."/>
            <person name="Vo A."/>
            <person name="Wangchuk T."/>
            <person name="Wangdi T."/>
            <person name="Weiand M."/>
            <person name="Wilkinson J."/>
            <person name="Wilson A."/>
            <person name="Yadav S."/>
            <person name="Young G."/>
            <person name="Yu Q."/>
            <person name="Zembek L."/>
            <person name="Zhong D."/>
            <person name="Zimmer A."/>
            <person name="Zwirko Z."/>
            <person name="Jaffe D.B."/>
            <person name="Alvarez P."/>
            <person name="Brockman W."/>
            <person name="Butler J."/>
            <person name="Chin C."/>
            <person name="Gnerre S."/>
            <person name="Grabherr M."/>
            <person name="Kleber M."/>
            <person name="Mauceli E."/>
            <person name="MacCallum I."/>
        </authorList>
    </citation>
    <scope>NUCLEOTIDE SEQUENCE [LARGE SCALE GENOMIC DNA]</scope>
    <source>
        <strain evidence="14">Tucson 14024-0371.13</strain>
    </source>
</reference>
<dbReference type="InParanoid" id="B3M3A1"/>
<dbReference type="FunCoup" id="B3M3A1">
    <property type="interactions" value="2494"/>
</dbReference>
<evidence type="ECO:0000313" key="14">
    <source>
        <dbReference type="Proteomes" id="UP000007801"/>
    </source>
</evidence>
<dbReference type="Gene3D" id="1.10.10.10">
    <property type="entry name" value="Winged helix-like DNA-binding domain superfamily/Winged helix DNA-binding domain"/>
    <property type="match status" value="1"/>
</dbReference>